<keyword evidence="2" id="KW-1185">Reference proteome</keyword>
<dbReference type="RefSeq" id="WP_327984595.1">
    <property type="nucleotide sequence ID" value="NZ_CP136426.1"/>
</dbReference>
<name>A0AAU0EZ21_9FLAO</name>
<dbReference type="KEGG" id="bpor:BPO_0248"/>
<gene>
    <name evidence="1" type="ORF">BPO_0248</name>
</gene>
<proteinExistence type="predicted"/>
<evidence type="ECO:0000313" key="1">
    <source>
        <dbReference type="EMBL" id="WOC50895.1"/>
    </source>
</evidence>
<protein>
    <submittedName>
        <fullName evidence="1">Uncharacterized protein</fullName>
    </submittedName>
</protein>
<organism evidence="1 2">
    <name type="scientific">Bergeyella porcorum</name>
    <dbReference type="NCBI Taxonomy" id="1735111"/>
    <lineage>
        <taxon>Bacteria</taxon>
        <taxon>Pseudomonadati</taxon>
        <taxon>Bacteroidota</taxon>
        <taxon>Flavobacteriia</taxon>
        <taxon>Flavobacteriales</taxon>
        <taxon>Weeksellaceae</taxon>
        <taxon>Bergeyella</taxon>
    </lineage>
</organism>
<sequence length="118" mass="12744">MASGPTPYIDVDAIISLSQSGDILNINAQVAGDNFPNTEAYITDPSGQKLFLGTDVRAAGQDDMPTILFGPATEHIMNVNMNVKTDPKTGNFISVQKGDDLISVQDYNKQYLNKNPNP</sequence>
<dbReference type="AlphaFoldDB" id="A0AAU0EZ21"/>
<dbReference type="Proteomes" id="UP001432059">
    <property type="component" value="Chromosome"/>
</dbReference>
<dbReference type="EMBL" id="CP136426">
    <property type="protein sequence ID" value="WOC50895.1"/>
    <property type="molecule type" value="Genomic_DNA"/>
</dbReference>
<reference evidence="1" key="1">
    <citation type="submission" date="2023-10" db="EMBL/GenBank/DDBJ databases">
        <title>Characterization and whole genome sequencing of a novel strain of Bergeyella porcorum QD2021 isolated from pig.</title>
        <authorList>
            <person name="Liu G."/>
            <person name="Chen C."/>
            <person name="Han X."/>
        </authorList>
    </citation>
    <scope>NUCLEOTIDE SEQUENCE</scope>
    <source>
        <strain evidence="1">QD2021</strain>
    </source>
</reference>
<evidence type="ECO:0000313" key="2">
    <source>
        <dbReference type="Proteomes" id="UP001432059"/>
    </source>
</evidence>
<accession>A0AAU0EZ21</accession>